<dbReference type="Pfam" id="PF02687">
    <property type="entry name" value="FtsX"/>
    <property type="match status" value="1"/>
</dbReference>
<feature type="transmembrane region" description="Helical" evidence="6">
    <location>
        <begin position="281"/>
        <end position="302"/>
    </location>
</feature>
<dbReference type="KEGG" id="mpi:Mpet_1088"/>
<feature type="transmembrane region" description="Helical" evidence="6">
    <location>
        <begin position="21"/>
        <end position="45"/>
    </location>
</feature>
<feature type="domain" description="ABC3 transporter permease C-terminal" evidence="7">
    <location>
        <begin position="281"/>
        <end position="396"/>
    </location>
</feature>
<keyword evidence="5 6" id="KW-0472">Membrane</keyword>
<dbReference type="GO" id="GO:0044874">
    <property type="term" value="P:lipoprotein localization to outer membrane"/>
    <property type="evidence" value="ECO:0007669"/>
    <property type="project" value="TreeGrafter"/>
</dbReference>
<organism evidence="9 10">
    <name type="scientific">Methanolacinia petrolearia (strain DSM 11571 / OCM 486 / SEBR 4847)</name>
    <name type="common">Methanoplanus petrolearius</name>
    <dbReference type="NCBI Taxonomy" id="679926"/>
    <lineage>
        <taxon>Archaea</taxon>
        <taxon>Methanobacteriati</taxon>
        <taxon>Methanobacteriota</taxon>
        <taxon>Stenosarchaea group</taxon>
        <taxon>Methanomicrobia</taxon>
        <taxon>Methanomicrobiales</taxon>
        <taxon>Methanomicrobiaceae</taxon>
        <taxon>Methanolacinia</taxon>
    </lineage>
</organism>
<evidence type="ECO:0000256" key="6">
    <source>
        <dbReference type="SAM" id="Phobius"/>
    </source>
</evidence>
<evidence type="ECO:0000256" key="1">
    <source>
        <dbReference type="ARBA" id="ARBA00004651"/>
    </source>
</evidence>
<proteinExistence type="predicted"/>
<dbReference type="Proteomes" id="UP000006565">
    <property type="component" value="Chromosome"/>
</dbReference>
<dbReference type="AlphaFoldDB" id="E1RKK2"/>
<evidence type="ECO:0000256" key="4">
    <source>
        <dbReference type="ARBA" id="ARBA00022989"/>
    </source>
</evidence>
<evidence type="ECO:0000256" key="2">
    <source>
        <dbReference type="ARBA" id="ARBA00022475"/>
    </source>
</evidence>
<keyword evidence="3 6" id="KW-0812">Transmembrane</keyword>
<dbReference type="HOGENOM" id="CLU_688139_0_0_2"/>
<dbReference type="Pfam" id="PF12704">
    <property type="entry name" value="MacB_PCD"/>
    <property type="match status" value="1"/>
</dbReference>
<evidence type="ECO:0000313" key="9">
    <source>
        <dbReference type="EMBL" id="ADN35855.1"/>
    </source>
</evidence>
<dbReference type="EMBL" id="CP002117">
    <property type="protein sequence ID" value="ADN35855.1"/>
    <property type="molecule type" value="Genomic_DNA"/>
</dbReference>
<name>E1RKK2_METP4</name>
<dbReference type="InterPro" id="IPR003838">
    <property type="entry name" value="ABC3_permease_C"/>
</dbReference>
<evidence type="ECO:0000259" key="8">
    <source>
        <dbReference type="Pfam" id="PF12704"/>
    </source>
</evidence>
<gene>
    <name evidence="9" type="ordered locus">Mpet_1088</name>
</gene>
<dbReference type="InterPro" id="IPR051447">
    <property type="entry name" value="Lipoprotein-release_system"/>
</dbReference>
<sequence>MINDLKVSLFLAIKTLQRGSAGSTILTVIIIAMVFTNMILLPSIITGTIKDFEDKSLDYYFSNVIIEPKGDNDENMFITNTGDLVEELNRVPGVLRASPRYVASVVLKQKGKRLLNSVNAVVPRDEILVSKVKDKMVEGQYLGDNDRGEIIIGKLLAGNRDESEDLIPSLGGVRAGDSITIEFTNGVTKEYRIKGIFSTGLMEVDTMAFITWTDLEEVYGEDIDEASAVYVKAKEGISEKEVKTAILQSGVHEKVKTWREFLGKAYGRVVQSYGIINDMTMIVSLVIAIVVIFIVIMIKTINNRRQIGIMKAIGLKKSIIINNYLFQVMILSILGTILGTVILGLLTGYFSVYPIKFPEGDIVPYIRFTDIIGNGIVLLVSAAVAGYIPAWRIASEDILKAMRG</sequence>
<evidence type="ECO:0000313" key="10">
    <source>
        <dbReference type="Proteomes" id="UP000006565"/>
    </source>
</evidence>
<evidence type="ECO:0000256" key="5">
    <source>
        <dbReference type="ARBA" id="ARBA00023136"/>
    </source>
</evidence>
<dbReference type="GO" id="GO:0098797">
    <property type="term" value="C:plasma membrane protein complex"/>
    <property type="evidence" value="ECO:0007669"/>
    <property type="project" value="TreeGrafter"/>
</dbReference>
<protein>
    <recommendedName>
        <fullName evidence="11">ABC3 transporter permease protein domain-containing protein</fullName>
    </recommendedName>
</protein>
<comment type="subcellular location">
    <subcellularLocation>
        <location evidence="1">Cell membrane</location>
        <topology evidence="1">Multi-pass membrane protein</topology>
    </subcellularLocation>
</comment>
<keyword evidence="4 6" id="KW-1133">Transmembrane helix</keyword>
<dbReference type="eggNOG" id="arCOG02315">
    <property type="taxonomic scope" value="Archaea"/>
</dbReference>
<feature type="domain" description="MacB-like periplasmic core" evidence="8">
    <location>
        <begin position="24"/>
        <end position="247"/>
    </location>
</feature>
<dbReference type="InterPro" id="IPR025857">
    <property type="entry name" value="MacB_PCD"/>
</dbReference>
<feature type="transmembrane region" description="Helical" evidence="6">
    <location>
        <begin position="371"/>
        <end position="394"/>
    </location>
</feature>
<dbReference type="PANTHER" id="PTHR30489">
    <property type="entry name" value="LIPOPROTEIN-RELEASING SYSTEM TRANSMEMBRANE PROTEIN LOLE"/>
    <property type="match status" value="1"/>
</dbReference>
<reference evidence="9 10" key="1">
    <citation type="journal article" date="2010" name="Stand. Genomic Sci.">
        <title>Complete genome sequence of Methanoplanus petrolearius type strain (SEBR 4847).</title>
        <authorList>
            <person name="Brambilla E."/>
            <person name="Djao O.D."/>
            <person name="Daligault H."/>
            <person name="Lapidus A."/>
            <person name="Lucas S."/>
            <person name="Hammon N."/>
            <person name="Nolan M."/>
            <person name="Tice H."/>
            <person name="Cheng J.F."/>
            <person name="Han C."/>
            <person name="Tapia R."/>
            <person name="Goodwin L."/>
            <person name="Pitluck S."/>
            <person name="Liolios K."/>
            <person name="Ivanova N."/>
            <person name="Mavromatis K."/>
            <person name="Mikhailova N."/>
            <person name="Pati A."/>
            <person name="Chen A."/>
            <person name="Palaniappan K."/>
            <person name="Land M."/>
            <person name="Hauser L."/>
            <person name="Chang Y.J."/>
            <person name="Jeffries C.D."/>
            <person name="Rohde M."/>
            <person name="Spring S."/>
            <person name="Sikorski J."/>
            <person name="Goker M."/>
            <person name="Woyke T."/>
            <person name="Bristow J."/>
            <person name="Eisen J.A."/>
            <person name="Markowitz V."/>
            <person name="Hugenholtz P."/>
            <person name="Kyrpides N.C."/>
            <person name="Klenk H.P."/>
        </authorList>
    </citation>
    <scope>NUCLEOTIDE SEQUENCE [LARGE SCALE GENOMIC DNA]</scope>
    <source>
        <strain evidence="10">DSM 11571 / OCM 486 / SEBR 4847</strain>
    </source>
</reference>
<dbReference type="GeneID" id="9743553"/>
<feature type="transmembrane region" description="Helical" evidence="6">
    <location>
        <begin position="323"/>
        <end position="351"/>
    </location>
</feature>
<dbReference type="STRING" id="679926.Mpet_1088"/>
<dbReference type="PANTHER" id="PTHR30489:SF0">
    <property type="entry name" value="LIPOPROTEIN-RELEASING SYSTEM TRANSMEMBRANE PROTEIN LOLE"/>
    <property type="match status" value="1"/>
</dbReference>
<accession>E1RKK2</accession>
<keyword evidence="10" id="KW-1185">Reference proteome</keyword>
<evidence type="ECO:0000256" key="3">
    <source>
        <dbReference type="ARBA" id="ARBA00022692"/>
    </source>
</evidence>
<keyword evidence="2" id="KW-1003">Cell membrane</keyword>
<dbReference type="RefSeq" id="WP_013329033.1">
    <property type="nucleotide sequence ID" value="NC_014507.1"/>
</dbReference>
<evidence type="ECO:0008006" key="11">
    <source>
        <dbReference type="Google" id="ProtNLM"/>
    </source>
</evidence>
<evidence type="ECO:0000259" key="7">
    <source>
        <dbReference type="Pfam" id="PF02687"/>
    </source>
</evidence>
<dbReference type="OrthoDB" id="116846at2157"/>